<keyword evidence="5" id="KW-0547">Nucleotide-binding</keyword>
<name>A0A9P6HNQ1_9AGAM</name>
<dbReference type="Proteomes" id="UP000736335">
    <property type="component" value="Unassembled WGS sequence"/>
</dbReference>
<feature type="region of interest" description="Disordered" evidence="11">
    <location>
        <begin position="186"/>
        <end position="212"/>
    </location>
</feature>
<gene>
    <name evidence="13" type="ORF">BJ322DRAFT_1104866</name>
</gene>
<feature type="region of interest" description="Disordered" evidence="11">
    <location>
        <begin position="235"/>
        <end position="256"/>
    </location>
</feature>
<accession>A0A9P6HNQ1</accession>
<reference evidence="13" key="2">
    <citation type="submission" date="2020-11" db="EMBL/GenBank/DDBJ databases">
        <authorList>
            <consortium name="DOE Joint Genome Institute"/>
            <person name="Kuo A."/>
            <person name="Miyauchi S."/>
            <person name="Kiss E."/>
            <person name="Drula E."/>
            <person name="Kohler A."/>
            <person name="Sanchez-Garcia M."/>
            <person name="Andreopoulos B."/>
            <person name="Barry K.W."/>
            <person name="Bonito G."/>
            <person name="Buee M."/>
            <person name="Carver A."/>
            <person name="Chen C."/>
            <person name="Cichocki N."/>
            <person name="Clum A."/>
            <person name="Culley D."/>
            <person name="Crous P.W."/>
            <person name="Fauchery L."/>
            <person name="Girlanda M."/>
            <person name="Hayes R."/>
            <person name="Keri Z."/>
            <person name="Labutti K."/>
            <person name="Lipzen A."/>
            <person name="Lombard V."/>
            <person name="Magnuson J."/>
            <person name="Maillard F."/>
            <person name="Morin E."/>
            <person name="Murat C."/>
            <person name="Nolan M."/>
            <person name="Ohm R."/>
            <person name="Pangilinan J."/>
            <person name="Pereira M."/>
            <person name="Perotto S."/>
            <person name="Peter M."/>
            <person name="Riley R."/>
            <person name="Sitrit Y."/>
            <person name="Stielow B."/>
            <person name="Szollosi G."/>
            <person name="Zifcakova L."/>
            <person name="Stursova M."/>
            <person name="Spatafora J.W."/>
            <person name="Tedersoo L."/>
            <person name="Vaario L.-M."/>
            <person name="Yamada A."/>
            <person name="Yan M."/>
            <person name="Wang P."/>
            <person name="Xu J."/>
            <person name="Bruns T."/>
            <person name="Baldrian P."/>
            <person name="Vilgalys R."/>
            <person name="Henrissat B."/>
            <person name="Grigoriev I.V."/>
            <person name="Hibbett D."/>
            <person name="Nagy L.G."/>
            <person name="Martin F.M."/>
        </authorList>
    </citation>
    <scope>NUCLEOTIDE SEQUENCE</scope>
    <source>
        <strain evidence="13">UH-Tt-Lm1</strain>
    </source>
</reference>
<dbReference type="PANTHER" id="PTHR11711">
    <property type="entry name" value="ADP RIBOSYLATION FACTOR-RELATED"/>
    <property type="match status" value="1"/>
</dbReference>
<keyword evidence="4 12" id="KW-0812">Transmembrane</keyword>
<dbReference type="GO" id="GO:0005525">
    <property type="term" value="F:GTP binding"/>
    <property type="evidence" value="ECO:0007669"/>
    <property type="project" value="UniProtKB-KW"/>
</dbReference>
<comment type="subcellular location">
    <subcellularLocation>
        <location evidence="1">Endoplasmic reticulum membrane</location>
        <topology evidence="1">Single-pass membrane protein</topology>
    </subcellularLocation>
</comment>
<evidence type="ECO:0000256" key="10">
    <source>
        <dbReference type="ARBA" id="ARBA00023170"/>
    </source>
</evidence>
<evidence type="ECO:0000256" key="5">
    <source>
        <dbReference type="ARBA" id="ARBA00022741"/>
    </source>
</evidence>
<feature type="compositionally biased region" description="Basic and acidic residues" evidence="11">
    <location>
        <begin position="242"/>
        <end position="251"/>
    </location>
</feature>
<evidence type="ECO:0000256" key="4">
    <source>
        <dbReference type="ARBA" id="ARBA00022692"/>
    </source>
</evidence>
<evidence type="ECO:0000256" key="8">
    <source>
        <dbReference type="ARBA" id="ARBA00023134"/>
    </source>
</evidence>
<dbReference type="InterPro" id="IPR019009">
    <property type="entry name" value="SRP_receptor_beta_su"/>
</dbReference>
<evidence type="ECO:0000313" key="13">
    <source>
        <dbReference type="EMBL" id="KAF9791204.1"/>
    </source>
</evidence>
<dbReference type="InterPro" id="IPR027417">
    <property type="entry name" value="P-loop_NTPase"/>
</dbReference>
<organism evidence="13 14">
    <name type="scientific">Thelephora terrestris</name>
    <dbReference type="NCBI Taxonomy" id="56493"/>
    <lineage>
        <taxon>Eukaryota</taxon>
        <taxon>Fungi</taxon>
        <taxon>Dikarya</taxon>
        <taxon>Basidiomycota</taxon>
        <taxon>Agaricomycotina</taxon>
        <taxon>Agaricomycetes</taxon>
        <taxon>Thelephorales</taxon>
        <taxon>Thelephoraceae</taxon>
        <taxon>Thelephora</taxon>
    </lineage>
</organism>
<evidence type="ECO:0000256" key="9">
    <source>
        <dbReference type="ARBA" id="ARBA00023136"/>
    </source>
</evidence>
<keyword evidence="10 13" id="KW-0675">Receptor</keyword>
<comment type="similarity">
    <text evidence="2">Belongs to the SRP receptor beta subunit family.</text>
</comment>
<evidence type="ECO:0000256" key="1">
    <source>
        <dbReference type="ARBA" id="ARBA00004389"/>
    </source>
</evidence>
<keyword evidence="14" id="KW-1185">Reference proteome</keyword>
<dbReference type="Pfam" id="PF09439">
    <property type="entry name" value="SRPRB"/>
    <property type="match status" value="1"/>
</dbReference>
<sequence>MTGLDSTQTFYVSCVLAVLLLSLMTFLARRKSKSSKNTVLFVGASDAGKTAILSSLAFHQPLPTHASLQTNSSLITLPNVKQPVQAVDIPGHPRIRVQYRDYFNDAKAVIFVVDASTVSRNGSTVAEYLHEILRSFMSIPPSQSTPALIILAHKSDLLASTTSSSNTPADQLAVNRVRTILERELEKRRQSQSGGMGIESLGGGEGDNTEISGLECSGVGGGVFKFSDWEGGEVTFLGTSAPREKDQDEKAGNIGGLESLRQRLSDLY</sequence>
<keyword evidence="7 12" id="KW-1133">Transmembrane helix</keyword>
<dbReference type="InterPro" id="IPR024156">
    <property type="entry name" value="Small_GTPase_ARF"/>
</dbReference>
<keyword evidence="6" id="KW-0256">Endoplasmic reticulum</keyword>
<evidence type="ECO:0000256" key="12">
    <source>
        <dbReference type="SAM" id="Phobius"/>
    </source>
</evidence>
<keyword evidence="8" id="KW-0342">GTP-binding</keyword>
<dbReference type="PROSITE" id="PS51417">
    <property type="entry name" value="ARF"/>
    <property type="match status" value="1"/>
</dbReference>
<evidence type="ECO:0000256" key="7">
    <source>
        <dbReference type="ARBA" id="ARBA00022989"/>
    </source>
</evidence>
<dbReference type="GO" id="GO:0005789">
    <property type="term" value="C:endoplasmic reticulum membrane"/>
    <property type="evidence" value="ECO:0007669"/>
    <property type="project" value="UniProtKB-SubCell"/>
</dbReference>
<dbReference type="EMBL" id="WIUZ02000002">
    <property type="protein sequence ID" value="KAF9791204.1"/>
    <property type="molecule type" value="Genomic_DNA"/>
</dbReference>
<evidence type="ECO:0000313" key="14">
    <source>
        <dbReference type="Proteomes" id="UP000736335"/>
    </source>
</evidence>
<feature type="compositionally biased region" description="Gly residues" evidence="11">
    <location>
        <begin position="194"/>
        <end position="206"/>
    </location>
</feature>
<comment type="caution">
    <text evidence="13">The sequence shown here is derived from an EMBL/GenBank/DDBJ whole genome shotgun (WGS) entry which is preliminary data.</text>
</comment>
<evidence type="ECO:0000256" key="11">
    <source>
        <dbReference type="SAM" id="MobiDB-lite"/>
    </source>
</evidence>
<dbReference type="AlphaFoldDB" id="A0A9P6HNQ1"/>
<reference evidence="13" key="1">
    <citation type="journal article" date="2020" name="Nat. Commun.">
        <title>Large-scale genome sequencing of mycorrhizal fungi provides insights into the early evolution of symbiotic traits.</title>
        <authorList>
            <person name="Miyauchi S."/>
            <person name="Kiss E."/>
            <person name="Kuo A."/>
            <person name="Drula E."/>
            <person name="Kohler A."/>
            <person name="Sanchez-Garcia M."/>
            <person name="Morin E."/>
            <person name="Andreopoulos B."/>
            <person name="Barry K.W."/>
            <person name="Bonito G."/>
            <person name="Buee M."/>
            <person name="Carver A."/>
            <person name="Chen C."/>
            <person name="Cichocki N."/>
            <person name="Clum A."/>
            <person name="Culley D."/>
            <person name="Crous P.W."/>
            <person name="Fauchery L."/>
            <person name="Girlanda M."/>
            <person name="Hayes R.D."/>
            <person name="Keri Z."/>
            <person name="LaButti K."/>
            <person name="Lipzen A."/>
            <person name="Lombard V."/>
            <person name="Magnuson J."/>
            <person name="Maillard F."/>
            <person name="Murat C."/>
            <person name="Nolan M."/>
            <person name="Ohm R.A."/>
            <person name="Pangilinan J."/>
            <person name="Pereira M.F."/>
            <person name="Perotto S."/>
            <person name="Peter M."/>
            <person name="Pfister S."/>
            <person name="Riley R."/>
            <person name="Sitrit Y."/>
            <person name="Stielow J.B."/>
            <person name="Szollosi G."/>
            <person name="Zifcakova L."/>
            <person name="Stursova M."/>
            <person name="Spatafora J.W."/>
            <person name="Tedersoo L."/>
            <person name="Vaario L.M."/>
            <person name="Yamada A."/>
            <person name="Yan M."/>
            <person name="Wang P."/>
            <person name="Xu J."/>
            <person name="Bruns T."/>
            <person name="Baldrian P."/>
            <person name="Vilgalys R."/>
            <person name="Dunand C."/>
            <person name="Henrissat B."/>
            <person name="Grigoriev I.V."/>
            <person name="Hibbett D."/>
            <person name="Nagy L.G."/>
            <person name="Martin F.M."/>
        </authorList>
    </citation>
    <scope>NUCLEOTIDE SEQUENCE</scope>
    <source>
        <strain evidence="13">UH-Tt-Lm1</strain>
    </source>
</reference>
<evidence type="ECO:0000256" key="6">
    <source>
        <dbReference type="ARBA" id="ARBA00022824"/>
    </source>
</evidence>
<feature type="transmembrane region" description="Helical" evidence="12">
    <location>
        <begin position="6"/>
        <end position="28"/>
    </location>
</feature>
<dbReference type="Gene3D" id="3.40.50.300">
    <property type="entry name" value="P-loop containing nucleotide triphosphate hydrolases"/>
    <property type="match status" value="1"/>
</dbReference>
<dbReference type="OrthoDB" id="41266at2759"/>
<protein>
    <recommendedName>
        <fullName evidence="3">Signal recognition particle receptor subunit beta</fullName>
    </recommendedName>
</protein>
<proteinExistence type="inferred from homology"/>
<evidence type="ECO:0000256" key="2">
    <source>
        <dbReference type="ARBA" id="ARBA00005619"/>
    </source>
</evidence>
<evidence type="ECO:0000256" key="3">
    <source>
        <dbReference type="ARBA" id="ARBA00020256"/>
    </source>
</evidence>
<keyword evidence="9 12" id="KW-0472">Membrane</keyword>
<dbReference type="SUPFAM" id="SSF52540">
    <property type="entry name" value="P-loop containing nucleoside triphosphate hydrolases"/>
    <property type="match status" value="1"/>
</dbReference>